<evidence type="ECO:0000313" key="3">
    <source>
        <dbReference type="EMBL" id="MBM6922004.1"/>
    </source>
</evidence>
<protein>
    <submittedName>
        <fullName evidence="3">DUF4097 family beta strand repeat protein</fullName>
    </submittedName>
</protein>
<evidence type="ECO:0000256" key="1">
    <source>
        <dbReference type="SAM" id="Phobius"/>
    </source>
</evidence>
<keyword evidence="4" id="KW-1185">Reference proteome</keyword>
<dbReference type="RefSeq" id="WP_087378624.1">
    <property type="nucleotide sequence ID" value="NZ_JACJKY010000040.1"/>
</dbReference>
<dbReference type="Proteomes" id="UP000774750">
    <property type="component" value="Unassembled WGS sequence"/>
</dbReference>
<proteinExistence type="predicted"/>
<reference evidence="3" key="1">
    <citation type="submission" date="2020-08" db="EMBL/GenBank/DDBJ databases">
        <authorList>
            <person name="Cejkova D."/>
            <person name="Kubasova T."/>
            <person name="Jahodarova E."/>
            <person name="Rychlik I."/>
        </authorList>
    </citation>
    <scope>NUCLEOTIDE SEQUENCE</scope>
    <source>
        <strain evidence="3">An559</strain>
    </source>
</reference>
<dbReference type="InterPro" id="IPR025164">
    <property type="entry name" value="Toastrack_DUF4097"/>
</dbReference>
<evidence type="ECO:0000259" key="2">
    <source>
        <dbReference type="Pfam" id="PF13349"/>
    </source>
</evidence>
<comment type="caution">
    <text evidence="3">The sequence shown here is derived from an EMBL/GenBank/DDBJ whole genome shotgun (WGS) entry which is preliminary data.</text>
</comment>
<feature type="transmembrane region" description="Helical" evidence="1">
    <location>
        <begin position="12"/>
        <end position="38"/>
    </location>
</feature>
<evidence type="ECO:0000313" key="4">
    <source>
        <dbReference type="Proteomes" id="UP000774750"/>
    </source>
</evidence>
<dbReference type="Pfam" id="PF13349">
    <property type="entry name" value="DUF4097"/>
    <property type="match status" value="1"/>
</dbReference>
<keyword evidence="1" id="KW-1133">Transmembrane helix</keyword>
<sequence>MTNFQKTVKYIAMAFAIFLTVSIIGGILSMFGLFGGFFGGDAVTEDIKTYSVSSEIQSLEVKINAADFTIKQGESFSVESNLKHLTVEDKNGVLTIEETRKFAHTYTGAILTLYIPADAVFERANIITGAGRLTVDSLSAATINFELGAGEVTIDTLVAASDIDIDGGAGKITISGGALHNLDLDMGVGQLNLTSALTGESDFDLGVGESNITIIGNKDDYKLDIEKGLGNITVDGTSVSNIKGQGNGNNSIEISGGIGAINLEFKESEAK</sequence>
<feature type="domain" description="DUF4097" evidence="2">
    <location>
        <begin position="56"/>
        <end position="235"/>
    </location>
</feature>
<dbReference type="EMBL" id="JACJKY010000040">
    <property type="protein sequence ID" value="MBM6922004.1"/>
    <property type="molecule type" value="Genomic_DNA"/>
</dbReference>
<accession>A0A938X9J8</accession>
<name>A0A938X9J8_9FIRM</name>
<organism evidence="3 4">
    <name type="scientific">Merdimmobilis hominis</name>
    <dbReference type="NCBI Taxonomy" id="2897707"/>
    <lineage>
        <taxon>Bacteria</taxon>
        <taxon>Bacillati</taxon>
        <taxon>Bacillota</taxon>
        <taxon>Clostridia</taxon>
        <taxon>Eubacteriales</taxon>
        <taxon>Oscillospiraceae</taxon>
        <taxon>Merdimmobilis</taxon>
    </lineage>
</organism>
<dbReference type="AlphaFoldDB" id="A0A938X9J8"/>
<gene>
    <name evidence="3" type="ORF">H6A12_12735</name>
</gene>
<reference evidence="3" key="2">
    <citation type="journal article" date="2021" name="Sci. Rep.">
        <title>The distribution of antibiotic resistance genes in chicken gut microbiota commensals.</title>
        <authorList>
            <person name="Juricova H."/>
            <person name="Matiasovicova J."/>
            <person name="Kubasova T."/>
            <person name="Cejkova D."/>
            <person name="Rychlik I."/>
        </authorList>
    </citation>
    <scope>NUCLEOTIDE SEQUENCE</scope>
    <source>
        <strain evidence="3">An559</strain>
    </source>
</reference>
<keyword evidence="1" id="KW-0472">Membrane</keyword>
<keyword evidence="1" id="KW-0812">Transmembrane</keyword>